<evidence type="ECO:0000256" key="1">
    <source>
        <dbReference type="ARBA" id="ARBA00006484"/>
    </source>
</evidence>
<dbReference type="Proteomes" id="UP000076871">
    <property type="component" value="Unassembled WGS sequence"/>
</dbReference>
<dbReference type="PANTHER" id="PTHR43544">
    <property type="entry name" value="SHORT-CHAIN DEHYDROGENASE/REDUCTASE"/>
    <property type="match status" value="1"/>
</dbReference>
<dbReference type="Pfam" id="PF00106">
    <property type="entry name" value="adh_short"/>
    <property type="match status" value="1"/>
</dbReference>
<name>A0A165CUD2_9APHY</name>
<dbReference type="GeneID" id="63821865"/>
<keyword evidence="3" id="KW-0560">Oxidoreductase</keyword>
<accession>A0A165CUD2</accession>
<dbReference type="Gene3D" id="3.40.50.720">
    <property type="entry name" value="NAD(P)-binding Rossmann-like Domain"/>
    <property type="match status" value="1"/>
</dbReference>
<dbReference type="OrthoDB" id="7289984at2759"/>
<dbReference type="SUPFAM" id="SSF51735">
    <property type="entry name" value="NAD(P)-binding Rossmann-fold domains"/>
    <property type="match status" value="1"/>
</dbReference>
<sequence length="249" mass="27499">MPSYLITGAGRGLGLVLVRQLLKKPDTFVIATARKPEASQGLQSLAKEYSKDRLVLFRLDVLDFASYDALAAKVAPLLPNGLDYLINNAGVSYQDYIPFDKIDLKLYEEELRVNAIAPIHVTRTFLPLIRKGKAKKIVFFTSILGSITLATNWSDLQPVYSVSKAALNTTVRLWAVPLASEGIATVLLHPGWAGTDMGNKNDAYFAERKIPAVKITPDEAIEKTLKVIDDAPLTGDIKYYNNDGTEFPW</sequence>
<dbReference type="InterPro" id="IPR051468">
    <property type="entry name" value="Fungal_SecMetab_SDRs"/>
</dbReference>
<comment type="similarity">
    <text evidence="1">Belongs to the short-chain dehydrogenases/reductases (SDR) family.</text>
</comment>
<dbReference type="InterPro" id="IPR002347">
    <property type="entry name" value="SDR_fam"/>
</dbReference>
<dbReference type="PANTHER" id="PTHR43544:SF7">
    <property type="entry name" value="NADB-LER2"/>
    <property type="match status" value="1"/>
</dbReference>
<dbReference type="GO" id="GO:0005737">
    <property type="term" value="C:cytoplasm"/>
    <property type="evidence" value="ECO:0007669"/>
    <property type="project" value="TreeGrafter"/>
</dbReference>
<dbReference type="EMBL" id="KV427644">
    <property type="protein sequence ID" value="KZT03449.1"/>
    <property type="molecule type" value="Genomic_DNA"/>
</dbReference>
<dbReference type="InParanoid" id="A0A165CUD2"/>
<reference evidence="4 5" key="1">
    <citation type="journal article" date="2016" name="Mol. Biol. Evol.">
        <title>Comparative Genomics of Early-Diverging Mushroom-Forming Fungi Provides Insights into the Origins of Lignocellulose Decay Capabilities.</title>
        <authorList>
            <person name="Nagy L.G."/>
            <person name="Riley R."/>
            <person name="Tritt A."/>
            <person name="Adam C."/>
            <person name="Daum C."/>
            <person name="Floudas D."/>
            <person name="Sun H."/>
            <person name="Yadav J.S."/>
            <person name="Pangilinan J."/>
            <person name="Larsson K.H."/>
            <person name="Matsuura K."/>
            <person name="Barry K."/>
            <person name="Labutti K."/>
            <person name="Kuo R."/>
            <person name="Ohm R.A."/>
            <person name="Bhattacharya S.S."/>
            <person name="Shirouzu T."/>
            <person name="Yoshinaga Y."/>
            <person name="Martin F.M."/>
            <person name="Grigoriev I.V."/>
            <person name="Hibbett D.S."/>
        </authorList>
    </citation>
    <scope>NUCLEOTIDE SEQUENCE [LARGE SCALE GENOMIC DNA]</scope>
    <source>
        <strain evidence="4 5">93-53</strain>
    </source>
</reference>
<keyword evidence="5" id="KW-1185">Reference proteome</keyword>
<dbReference type="RefSeq" id="XP_040761189.1">
    <property type="nucleotide sequence ID" value="XM_040904835.1"/>
</dbReference>
<dbReference type="AlphaFoldDB" id="A0A165CUD2"/>
<organism evidence="4 5">
    <name type="scientific">Laetiporus sulphureus 93-53</name>
    <dbReference type="NCBI Taxonomy" id="1314785"/>
    <lineage>
        <taxon>Eukaryota</taxon>
        <taxon>Fungi</taxon>
        <taxon>Dikarya</taxon>
        <taxon>Basidiomycota</taxon>
        <taxon>Agaricomycotina</taxon>
        <taxon>Agaricomycetes</taxon>
        <taxon>Polyporales</taxon>
        <taxon>Laetiporus</taxon>
    </lineage>
</organism>
<proteinExistence type="inferred from homology"/>
<dbReference type="PRINTS" id="PR00081">
    <property type="entry name" value="GDHRDH"/>
</dbReference>
<dbReference type="CDD" id="cd05325">
    <property type="entry name" value="carb_red_sniffer_like_SDR_c"/>
    <property type="match status" value="1"/>
</dbReference>
<evidence type="ECO:0000313" key="5">
    <source>
        <dbReference type="Proteomes" id="UP000076871"/>
    </source>
</evidence>
<evidence type="ECO:0000256" key="2">
    <source>
        <dbReference type="ARBA" id="ARBA00022857"/>
    </source>
</evidence>
<evidence type="ECO:0000313" key="4">
    <source>
        <dbReference type="EMBL" id="KZT03449.1"/>
    </source>
</evidence>
<dbReference type="GO" id="GO:0016491">
    <property type="term" value="F:oxidoreductase activity"/>
    <property type="evidence" value="ECO:0007669"/>
    <property type="project" value="UniProtKB-KW"/>
</dbReference>
<gene>
    <name evidence="4" type="ORF">LAESUDRAFT_659915</name>
</gene>
<dbReference type="FunCoup" id="A0A165CUD2">
    <property type="interactions" value="100"/>
</dbReference>
<protein>
    <submittedName>
        <fullName evidence="4">NAD(P)-binding protein</fullName>
    </submittedName>
</protein>
<evidence type="ECO:0000256" key="3">
    <source>
        <dbReference type="ARBA" id="ARBA00023002"/>
    </source>
</evidence>
<keyword evidence="2" id="KW-0521">NADP</keyword>
<dbReference type="InterPro" id="IPR036291">
    <property type="entry name" value="NAD(P)-bd_dom_sf"/>
</dbReference>